<dbReference type="EMBL" id="JAJFZT010000004">
    <property type="protein sequence ID" value="MCC3272500.1"/>
    <property type="molecule type" value="Genomic_DNA"/>
</dbReference>
<protein>
    <recommendedName>
        <fullName evidence="6">Type II secretion system protein GspF domain-containing protein</fullName>
    </recommendedName>
</protein>
<dbReference type="RefSeq" id="WP_227928580.1">
    <property type="nucleotide sequence ID" value="NZ_CP094984.1"/>
</dbReference>
<evidence type="ECO:0000313" key="5">
    <source>
        <dbReference type="Proteomes" id="UP001155145"/>
    </source>
</evidence>
<name>A0A9X1S8F5_9MICC</name>
<dbReference type="AlphaFoldDB" id="A0A9X1S8F5"/>
<evidence type="ECO:0000313" key="2">
    <source>
        <dbReference type="EMBL" id="MCC3272500.1"/>
    </source>
</evidence>
<proteinExistence type="predicted"/>
<dbReference type="Proteomes" id="UP000829758">
    <property type="component" value="Chromosome"/>
</dbReference>
<reference evidence="2" key="1">
    <citation type="submission" date="2021-10" db="EMBL/GenBank/DDBJ databases">
        <title>Novel species in genus Arthrobacter.</title>
        <authorList>
            <person name="Liu Y."/>
        </authorList>
    </citation>
    <scope>NUCLEOTIDE SEQUENCE</scope>
    <source>
        <strain evidence="2">Zg-Y462</strain>
        <strain evidence="4">zg-Y462</strain>
    </source>
</reference>
<feature type="region of interest" description="Disordered" evidence="1">
    <location>
        <begin position="24"/>
        <end position="48"/>
    </location>
</feature>
<sequence length="248" mass="25491">MAGLTITMLLAAAAVLLFGRRPDRQIRRRGRGPNGPSPGKARKRRDRTDADAPALLVRELAGLLAAGRPAYRIWADAATLYAAGAPRNAPAHPFAAVLQAAAASAALGLSPVPVLAAAGRADDGAPDPLLRELWAGLAVCVRVSERSGAPLSRVLTRYAGQLDAARDAASDRESALAGPRATMRLLTWLPGGGIILGYLLGGNPLQILTATPLGWSAAAAGGGFWLAGRVWSGRLVRDAAKPAEGVPG</sequence>
<evidence type="ECO:0000313" key="3">
    <source>
        <dbReference type="EMBL" id="UON91646.1"/>
    </source>
</evidence>
<keyword evidence="4" id="KW-1185">Reference proteome</keyword>
<organism evidence="2 5">
    <name type="scientific">Arthrobacter zhangbolii</name>
    <dbReference type="NCBI Taxonomy" id="2886936"/>
    <lineage>
        <taxon>Bacteria</taxon>
        <taxon>Bacillati</taxon>
        <taxon>Actinomycetota</taxon>
        <taxon>Actinomycetes</taxon>
        <taxon>Micrococcales</taxon>
        <taxon>Micrococcaceae</taxon>
        <taxon>Arthrobacter</taxon>
    </lineage>
</organism>
<evidence type="ECO:0000313" key="4">
    <source>
        <dbReference type="Proteomes" id="UP000829758"/>
    </source>
</evidence>
<gene>
    <name evidence="2" type="ORF">LJ755_07115</name>
    <name evidence="3" type="ORF">MUK71_13800</name>
</gene>
<accession>A0A9X1S8F5</accession>
<dbReference type="EMBL" id="CP094984">
    <property type="protein sequence ID" value="UON91646.1"/>
    <property type="molecule type" value="Genomic_DNA"/>
</dbReference>
<evidence type="ECO:0000256" key="1">
    <source>
        <dbReference type="SAM" id="MobiDB-lite"/>
    </source>
</evidence>
<evidence type="ECO:0008006" key="6">
    <source>
        <dbReference type="Google" id="ProtNLM"/>
    </source>
</evidence>
<dbReference type="Proteomes" id="UP001155145">
    <property type="component" value="Unassembled WGS sequence"/>
</dbReference>